<feature type="transmembrane region" description="Helical" evidence="3">
    <location>
        <begin position="43"/>
        <end position="66"/>
    </location>
</feature>
<evidence type="ECO:0000256" key="1">
    <source>
        <dbReference type="ARBA" id="ARBA00007677"/>
    </source>
</evidence>
<dbReference type="Proteomes" id="UP000078561">
    <property type="component" value="Unassembled WGS sequence"/>
</dbReference>
<keyword evidence="3" id="KW-0812">Transmembrane</keyword>
<evidence type="ECO:0000256" key="3">
    <source>
        <dbReference type="SAM" id="Phobius"/>
    </source>
</evidence>
<dbReference type="EMBL" id="LT553181">
    <property type="protein sequence ID" value="SAM00336.1"/>
    <property type="molecule type" value="Genomic_DNA"/>
</dbReference>
<dbReference type="InterPro" id="IPR002685">
    <property type="entry name" value="Glyco_trans_15"/>
</dbReference>
<dbReference type="OMA" id="YERWADP"/>
<dbReference type="PANTHER" id="PTHR31121:SF6">
    <property type="entry name" value="ALPHA-1,2 MANNOSYLTRANSFERASE KTR1"/>
    <property type="match status" value="1"/>
</dbReference>
<proteinExistence type="inferred from homology"/>
<dbReference type="InterPro" id="IPR029044">
    <property type="entry name" value="Nucleotide-diphossugar_trans"/>
</dbReference>
<comment type="similarity">
    <text evidence="1">Belongs to the glycosyltransferase 15 family.</text>
</comment>
<dbReference type="PANTHER" id="PTHR31121">
    <property type="entry name" value="ALPHA-1,2 MANNOSYLTRANSFERASE KTR1"/>
    <property type="match status" value="1"/>
</dbReference>
<reference evidence="4" key="1">
    <citation type="submission" date="2016-04" db="EMBL/GenBank/DDBJ databases">
        <authorList>
            <person name="Evans L.H."/>
            <person name="Alamgir A."/>
            <person name="Owens N."/>
            <person name="Weber N.D."/>
            <person name="Virtaneva K."/>
            <person name="Barbian K."/>
            <person name="Babar A."/>
            <person name="Rosenke K."/>
        </authorList>
    </citation>
    <scope>NUCLEOTIDE SEQUENCE [LARGE SCALE GENOMIC DNA]</scope>
    <source>
        <strain evidence="4">CBS 101.48</strain>
    </source>
</reference>
<protein>
    <submittedName>
        <fullName evidence="4">Uncharacterized protein</fullName>
    </submittedName>
</protein>
<dbReference type="PIRSF" id="PIRSF018153">
    <property type="entry name" value="Glyco_trans_15"/>
    <property type="match status" value="1"/>
</dbReference>
<dbReference type="GO" id="GO:0016020">
    <property type="term" value="C:membrane"/>
    <property type="evidence" value="ECO:0007669"/>
    <property type="project" value="InterPro"/>
</dbReference>
<keyword evidence="3" id="KW-0472">Membrane</keyword>
<evidence type="ECO:0000313" key="4">
    <source>
        <dbReference type="EMBL" id="SAM00336.1"/>
    </source>
</evidence>
<gene>
    <name evidence="4" type="primary">ABSGL_06017.1 scaffold 7611</name>
</gene>
<name>A0A168NDN7_ABSGL</name>
<organism evidence="4">
    <name type="scientific">Absidia glauca</name>
    <name type="common">Pin mould</name>
    <dbReference type="NCBI Taxonomy" id="4829"/>
    <lineage>
        <taxon>Eukaryota</taxon>
        <taxon>Fungi</taxon>
        <taxon>Fungi incertae sedis</taxon>
        <taxon>Mucoromycota</taxon>
        <taxon>Mucoromycotina</taxon>
        <taxon>Mucoromycetes</taxon>
        <taxon>Mucorales</taxon>
        <taxon>Cunninghamellaceae</taxon>
        <taxon>Absidia</taxon>
    </lineage>
</organism>
<dbReference type="GO" id="GO:0000032">
    <property type="term" value="P:cell wall mannoprotein biosynthetic process"/>
    <property type="evidence" value="ECO:0007669"/>
    <property type="project" value="TreeGrafter"/>
</dbReference>
<dbReference type="GO" id="GO:0006487">
    <property type="term" value="P:protein N-linked glycosylation"/>
    <property type="evidence" value="ECO:0007669"/>
    <property type="project" value="TreeGrafter"/>
</dbReference>
<dbReference type="GO" id="GO:0000026">
    <property type="term" value="F:alpha-1,2-mannosyltransferase activity"/>
    <property type="evidence" value="ECO:0007669"/>
    <property type="project" value="TreeGrafter"/>
</dbReference>
<dbReference type="Gene3D" id="3.90.550.10">
    <property type="entry name" value="Spore Coat Polysaccharide Biosynthesis Protein SpsA, Chain A"/>
    <property type="match status" value="1"/>
</dbReference>
<keyword evidence="5" id="KW-1185">Reference proteome</keyword>
<sequence>MKITNSDILHLGQNKNPPTFQIDPFFLPHFPSMPGLQSIRKRATLRVVSISAILFFVCLAFLHIVFSGTGSSLFYNRNNTYHYEQPALRHPNPNLKAAFVTFTKADTESLFKLRSTIRDLEDRFNHAHQYPYVIFSNEGLSAEFKELVSSSTRHNVLFEHLNATYYGYPDTIDMARANKARQQMKDIIFGDSDDYRFQARFMAGLIFRHPAMADLDYYWRFEIGTKYLTPITSDPFQYMHENEKKLSFIFALYEYHETIPTLYSAVQRYMNDYPGHTIHQTEQDTLWPFMIDPNTESYNNCHFWSNFQIADLSFFKGPAYQAFFDHIDRTGGIFYERWGDPVIHTMAAAVLLRKSQIHYWETIGYQVADQFVHCPVEKSLYKSGICRPIANFDHQGYSCLPKFLE</sequence>
<dbReference type="InParanoid" id="A0A168NDN7"/>
<dbReference type="GO" id="GO:0005794">
    <property type="term" value="C:Golgi apparatus"/>
    <property type="evidence" value="ECO:0007669"/>
    <property type="project" value="TreeGrafter"/>
</dbReference>
<accession>A0A168NDN7</accession>
<keyword evidence="2" id="KW-0808">Transferase</keyword>
<dbReference type="SUPFAM" id="SSF53448">
    <property type="entry name" value="Nucleotide-diphospho-sugar transferases"/>
    <property type="match status" value="1"/>
</dbReference>
<dbReference type="Pfam" id="PF01793">
    <property type="entry name" value="Glyco_transf_15"/>
    <property type="match status" value="1"/>
</dbReference>
<dbReference type="OrthoDB" id="439943at2759"/>
<dbReference type="AlphaFoldDB" id="A0A168NDN7"/>
<evidence type="ECO:0000313" key="5">
    <source>
        <dbReference type="Proteomes" id="UP000078561"/>
    </source>
</evidence>
<keyword evidence="3" id="KW-1133">Transmembrane helix</keyword>
<evidence type="ECO:0000256" key="2">
    <source>
        <dbReference type="ARBA" id="ARBA00022679"/>
    </source>
</evidence>